<comment type="caution">
    <text evidence="14">The sequence shown here is derived from an EMBL/GenBank/DDBJ whole genome shotgun (WGS) entry which is preliminary data.</text>
</comment>
<dbReference type="GO" id="GO:0000155">
    <property type="term" value="F:phosphorelay sensor kinase activity"/>
    <property type="evidence" value="ECO:0007669"/>
    <property type="project" value="InterPro"/>
</dbReference>
<reference evidence="14" key="2">
    <citation type="submission" date="2015-05" db="EMBL/GenBank/DDBJ databases">
        <authorList>
            <person name="Wang D.B."/>
            <person name="Wang M."/>
        </authorList>
    </citation>
    <scope>NUCLEOTIDE SEQUENCE [LARGE SCALE GENOMIC DNA]</scope>
    <source>
        <strain evidence="14">DU22</strain>
    </source>
</reference>
<evidence type="ECO:0000256" key="3">
    <source>
        <dbReference type="ARBA" id="ARBA00012438"/>
    </source>
</evidence>
<keyword evidence="10" id="KW-0902">Two-component regulatory system</keyword>
<keyword evidence="4" id="KW-1003">Cell membrane</keyword>
<feature type="transmembrane region" description="Helical" evidence="12">
    <location>
        <begin position="6"/>
        <end position="28"/>
    </location>
</feature>
<dbReference type="SUPFAM" id="SSF55874">
    <property type="entry name" value="ATPase domain of HSP90 chaperone/DNA topoisomerase II/histidine kinase"/>
    <property type="match status" value="1"/>
</dbReference>
<keyword evidence="7" id="KW-0547">Nucleotide-binding</keyword>
<dbReference type="InterPro" id="IPR005467">
    <property type="entry name" value="His_kinase_dom"/>
</dbReference>
<dbReference type="InterPro" id="IPR036890">
    <property type="entry name" value="HATPase_C_sf"/>
</dbReference>
<feature type="transmembrane region" description="Helical" evidence="12">
    <location>
        <begin position="290"/>
        <end position="311"/>
    </location>
</feature>
<dbReference type="RefSeq" id="WP_066185825.1">
    <property type="nucleotide sequence ID" value="NZ_LCUJ01000002.1"/>
</dbReference>
<dbReference type="PATRIC" id="fig|544718.51.peg.822"/>
<evidence type="ECO:0000256" key="6">
    <source>
        <dbReference type="ARBA" id="ARBA00022679"/>
    </source>
</evidence>
<evidence type="ECO:0000256" key="8">
    <source>
        <dbReference type="ARBA" id="ARBA00022777"/>
    </source>
</evidence>
<dbReference type="Pfam" id="PF02518">
    <property type="entry name" value="HATPase_c"/>
    <property type="match status" value="1"/>
</dbReference>
<name>A0A1C0B8D2_9BACT</name>
<evidence type="ECO:0000313" key="16">
    <source>
        <dbReference type="Proteomes" id="UP000093281"/>
    </source>
</evidence>
<dbReference type="OrthoDB" id="5346691at2"/>
<keyword evidence="12" id="KW-0812">Transmembrane</keyword>
<proteinExistence type="predicted"/>
<dbReference type="InterPro" id="IPR050398">
    <property type="entry name" value="HssS/ArlS-like"/>
</dbReference>
<dbReference type="Proteomes" id="UP000093281">
    <property type="component" value="Unassembled WGS sequence"/>
</dbReference>
<protein>
    <recommendedName>
        <fullName evidence="3">histidine kinase</fullName>
        <ecNumber evidence="3">2.7.13.3</ecNumber>
    </recommendedName>
</protein>
<dbReference type="Proteomes" id="UP000308001">
    <property type="component" value="Unassembled WGS sequence"/>
</dbReference>
<accession>A0A1C0B8D2</accession>
<dbReference type="EMBL" id="LCUJ01000002">
    <property type="protein sequence ID" value="OCL99792.1"/>
    <property type="molecule type" value="Genomic_DNA"/>
</dbReference>
<dbReference type="SUPFAM" id="SSF47384">
    <property type="entry name" value="Homodimeric domain of signal transducing histidine kinase"/>
    <property type="match status" value="1"/>
</dbReference>
<dbReference type="PANTHER" id="PTHR45528">
    <property type="entry name" value="SENSOR HISTIDINE KINASE CPXA"/>
    <property type="match status" value="1"/>
</dbReference>
<comment type="catalytic activity">
    <reaction evidence="1">
        <text>ATP + protein L-histidine = ADP + protein N-phospho-L-histidine.</text>
        <dbReference type="EC" id="2.7.13.3"/>
    </reaction>
</comment>
<dbReference type="AlphaFoldDB" id="A0A1C0B8D2"/>
<dbReference type="InterPro" id="IPR003594">
    <property type="entry name" value="HATPase_dom"/>
</dbReference>
<keyword evidence="6 14" id="KW-0808">Transferase</keyword>
<keyword evidence="8 14" id="KW-0418">Kinase</keyword>
<evidence type="ECO:0000259" key="13">
    <source>
        <dbReference type="PROSITE" id="PS50109"/>
    </source>
</evidence>
<dbReference type="GO" id="GO:0005524">
    <property type="term" value="F:ATP binding"/>
    <property type="evidence" value="ECO:0007669"/>
    <property type="project" value="UniProtKB-KW"/>
</dbReference>
<reference evidence="15 17" key="3">
    <citation type="submission" date="2019-05" db="EMBL/GenBank/DDBJ databases">
        <title>Arcobacter cibarius and Arcobacter thereius providing challenges in identification an antibiotic susceptibility and Quinolone resistance.</title>
        <authorList>
            <person name="Busch A."/>
            <person name="Hanel I."/>
            <person name="Hotzel H."/>
            <person name="Tomaso H."/>
        </authorList>
    </citation>
    <scope>NUCLEOTIDE SEQUENCE [LARGE SCALE GENOMIC DNA]</scope>
    <source>
        <strain evidence="15 17">17CS1191_2</strain>
    </source>
</reference>
<dbReference type="SMART" id="SM00387">
    <property type="entry name" value="HATPase_c"/>
    <property type="match status" value="1"/>
</dbReference>
<gene>
    <name evidence="14" type="primary">walK</name>
    <name evidence="14" type="ORF">AAX29_00842</name>
    <name evidence="15" type="ORF">FE246_01350</name>
</gene>
<dbReference type="PANTHER" id="PTHR45528:SF1">
    <property type="entry name" value="SENSOR HISTIDINE KINASE CPXA"/>
    <property type="match status" value="1"/>
</dbReference>
<keyword evidence="5" id="KW-0597">Phosphoprotein</keyword>
<evidence type="ECO:0000256" key="7">
    <source>
        <dbReference type="ARBA" id="ARBA00022741"/>
    </source>
</evidence>
<evidence type="ECO:0000313" key="17">
    <source>
        <dbReference type="Proteomes" id="UP000308001"/>
    </source>
</evidence>
<evidence type="ECO:0000313" key="14">
    <source>
        <dbReference type="EMBL" id="OCL99792.1"/>
    </source>
</evidence>
<dbReference type="Gene3D" id="3.30.565.10">
    <property type="entry name" value="Histidine kinase-like ATPase, C-terminal domain"/>
    <property type="match status" value="1"/>
</dbReference>
<dbReference type="EMBL" id="VBUF01000001">
    <property type="protein sequence ID" value="TLS73158.1"/>
    <property type="molecule type" value="Genomic_DNA"/>
</dbReference>
<keyword evidence="12" id="KW-1133">Transmembrane helix</keyword>
<dbReference type="EC" id="2.7.13.3" evidence="3"/>
<evidence type="ECO:0000256" key="11">
    <source>
        <dbReference type="ARBA" id="ARBA00023136"/>
    </source>
</evidence>
<evidence type="ECO:0000256" key="4">
    <source>
        <dbReference type="ARBA" id="ARBA00022475"/>
    </source>
</evidence>
<keyword evidence="11 12" id="KW-0472">Membrane</keyword>
<organism evidence="14 16">
    <name type="scientific">Aliarcobacter thereius</name>
    <dbReference type="NCBI Taxonomy" id="544718"/>
    <lineage>
        <taxon>Bacteria</taxon>
        <taxon>Pseudomonadati</taxon>
        <taxon>Campylobacterota</taxon>
        <taxon>Epsilonproteobacteria</taxon>
        <taxon>Campylobacterales</taxon>
        <taxon>Arcobacteraceae</taxon>
        <taxon>Aliarcobacter</taxon>
    </lineage>
</organism>
<evidence type="ECO:0000256" key="10">
    <source>
        <dbReference type="ARBA" id="ARBA00023012"/>
    </source>
</evidence>
<keyword evidence="9" id="KW-0067">ATP-binding</keyword>
<evidence type="ECO:0000256" key="12">
    <source>
        <dbReference type="SAM" id="Phobius"/>
    </source>
</evidence>
<reference evidence="16" key="1">
    <citation type="submission" date="2015-05" db="EMBL/GenBank/DDBJ databases">
        <authorList>
            <person name="Rovetto F."/>
            <person name="Cocolin L."/>
            <person name="Illeghems K."/>
            <person name="Van Nieuwerburgh F."/>
            <person name="Houf K."/>
        </authorList>
    </citation>
    <scope>NUCLEOTIDE SEQUENCE [LARGE SCALE GENOMIC DNA]</scope>
    <source>
        <strain evidence="16">DU22</strain>
    </source>
</reference>
<evidence type="ECO:0000313" key="15">
    <source>
        <dbReference type="EMBL" id="TLS73158.1"/>
    </source>
</evidence>
<dbReference type="STRING" id="544718.AAX25_00237"/>
<evidence type="ECO:0000256" key="1">
    <source>
        <dbReference type="ARBA" id="ARBA00000085"/>
    </source>
</evidence>
<evidence type="ECO:0000256" key="9">
    <source>
        <dbReference type="ARBA" id="ARBA00022840"/>
    </source>
</evidence>
<dbReference type="PROSITE" id="PS50109">
    <property type="entry name" value="HIS_KIN"/>
    <property type="match status" value="1"/>
</dbReference>
<dbReference type="GO" id="GO:0005886">
    <property type="term" value="C:plasma membrane"/>
    <property type="evidence" value="ECO:0007669"/>
    <property type="project" value="UniProtKB-SubCell"/>
</dbReference>
<dbReference type="InterPro" id="IPR036097">
    <property type="entry name" value="HisK_dim/P_sf"/>
</dbReference>
<sequence length="532" mass="62024">MRLPKSSTMLFFNILIFLNIIIAGYIIIYENLKLNNEKNQEILFFQIKEKSSSLLTKILQKYHNKKDFIKNKHLEAISLYKNANDIDDIKTILDSNNKDNFEIYILNEDFEIVDSSNFSDIGFSLNLLKKQFLKYLEDSDVGVTIPEFSHEHLKFISYSISKLDENRYFKMSYNYRGLSEDLKEIQDLIKSEKTIKTSIAYIKSGDYIGNFAFKSIPSYKQTIKELEGRLKKSDEISTLLGDKTFITFHKEEDGIQYHVYNSVQTSSIYNDAKILYCIVFDDNNFFRNVLYLKAVSFLAFIIGASAIYLTYNLRNTELLLNYKDKFIAHSIHEINTPLSIITINTQLREKLYGSDKYSLKINGALRTLENSYEDMTFLHTKDKIEYELIDNNLLKALESRVRYFDTIAQSQNRSIEIIADNTLFLKMSKIELNRLIDNNISNAIKYSLMGSTIKIYLKGNVLEFHSVGQKIENPKNIFIKYKREDKTTGGHGLGLAIVSDICKKYDFRIEVESREVNIFRYILGEDSEKEEK</sequence>
<evidence type="ECO:0000256" key="5">
    <source>
        <dbReference type="ARBA" id="ARBA00022553"/>
    </source>
</evidence>
<evidence type="ECO:0000256" key="2">
    <source>
        <dbReference type="ARBA" id="ARBA00004651"/>
    </source>
</evidence>
<feature type="domain" description="Histidine kinase" evidence="13">
    <location>
        <begin position="329"/>
        <end position="527"/>
    </location>
</feature>
<comment type="subcellular location">
    <subcellularLocation>
        <location evidence="2">Cell membrane</location>
        <topology evidence="2">Multi-pass membrane protein</topology>
    </subcellularLocation>
</comment>